<name>A0ABR2BSF3_9ROSI</name>
<sequence>MSIYSKLWGFNLPENIKICCWRFFRNFIPTVVNLSKRFTNAASTCKLCNGNSESNYHLLCECPFSLEVFNTLGLLLPAMPMKNQFLLWLAHLFESLQTSECLKFLVSIWAIWFHRNNKLHNNPQQRPIEIAQFVIQHLKEFQDSGALPVLQPSSSHIPRSWSPLPENYVKVNFDASFNSLNNCSGTGIIIRNSNCEIMASCAHPNPDTPNATFAEALACKQAVLLSCDLGFQKVIVEGDALSIINKIKNATVDR</sequence>
<proteinExistence type="predicted"/>
<dbReference type="InterPro" id="IPR012337">
    <property type="entry name" value="RNaseH-like_sf"/>
</dbReference>
<dbReference type="SUPFAM" id="SSF53098">
    <property type="entry name" value="Ribonuclease H-like"/>
    <property type="match status" value="1"/>
</dbReference>
<dbReference type="InterPro" id="IPR044730">
    <property type="entry name" value="RNase_H-like_dom_plant"/>
</dbReference>
<dbReference type="InterPro" id="IPR036397">
    <property type="entry name" value="RNaseH_sf"/>
</dbReference>
<gene>
    <name evidence="3" type="ORF">V6N12_018681</name>
</gene>
<evidence type="ECO:0000313" key="3">
    <source>
        <dbReference type="EMBL" id="KAK8509422.1"/>
    </source>
</evidence>
<dbReference type="InterPro" id="IPR002156">
    <property type="entry name" value="RNaseH_domain"/>
</dbReference>
<evidence type="ECO:0000313" key="4">
    <source>
        <dbReference type="Proteomes" id="UP001472677"/>
    </source>
</evidence>
<accession>A0ABR2BSF3</accession>
<protein>
    <recommendedName>
        <fullName evidence="5">Reverse transcriptase zinc-binding domain-containing protein</fullName>
    </recommendedName>
</protein>
<dbReference type="Pfam" id="PF13966">
    <property type="entry name" value="zf-RVT"/>
    <property type="match status" value="1"/>
</dbReference>
<comment type="caution">
    <text evidence="3">The sequence shown here is derived from an EMBL/GenBank/DDBJ whole genome shotgun (WGS) entry which is preliminary data.</text>
</comment>
<dbReference type="PANTHER" id="PTHR47074">
    <property type="entry name" value="BNAC02G40300D PROTEIN"/>
    <property type="match status" value="1"/>
</dbReference>
<evidence type="ECO:0008006" key="5">
    <source>
        <dbReference type="Google" id="ProtNLM"/>
    </source>
</evidence>
<feature type="domain" description="Reverse transcriptase zinc-binding" evidence="2">
    <location>
        <begin position="4"/>
        <end position="68"/>
    </location>
</feature>
<feature type="domain" description="RNase H type-1" evidence="1">
    <location>
        <begin position="172"/>
        <end position="251"/>
    </location>
</feature>
<reference evidence="3 4" key="1">
    <citation type="journal article" date="2024" name="G3 (Bethesda)">
        <title>Genome assembly of Hibiscus sabdariffa L. provides insights into metabolisms of medicinal natural products.</title>
        <authorList>
            <person name="Kim T."/>
        </authorList>
    </citation>
    <scope>NUCLEOTIDE SEQUENCE [LARGE SCALE GENOMIC DNA]</scope>
    <source>
        <strain evidence="3">TK-2024</strain>
        <tissue evidence="3">Old leaves</tissue>
    </source>
</reference>
<dbReference type="InterPro" id="IPR026960">
    <property type="entry name" value="RVT-Znf"/>
</dbReference>
<dbReference type="EMBL" id="JBBPBM010000092">
    <property type="protein sequence ID" value="KAK8509422.1"/>
    <property type="molecule type" value="Genomic_DNA"/>
</dbReference>
<keyword evidence="4" id="KW-1185">Reference proteome</keyword>
<organism evidence="3 4">
    <name type="scientific">Hibiscus sabdariffa</name>
    <name type="common">roselle</name>
    <dbReference type="NCBI Taxonomy" id="183260"/>
    <lineage>
        <taxon>Eukaryota</taxon>
        <taxon>Viridiplantae</taxon>
        <taxon>Streptophyta</taxon>
        <taxon>Embryophyta</taxon>
        <taxon>Tracheophyta</taxon>
        <taxon>Spermatophyta</taxon>
        <taxon>Magnoliopsida</taxon>
        <taxon>eudicotyledons</taxon>
        <taxon>Gunneridae</taxon>
        <taxon>Pentapetalae</taxon>
        <taxon>rosids</taxon>
        <taxon>malvids</taxon>
        <taxon>Malvales</taxon>
        <taxon>Malvaceae</taxon>
        <taxon>Malvoideae</taxon>
        <taxon>Hibiscus</taxon>
    </lineage>
</organism>
<dbReference type="Gene3D" id="3.30.420.10">
    <property type="entry name" value="Ribonuclease H-like superfamily/Ribonuclease H"/>
    <property type="match status" value="1"/>
</dbReference>
<evidence type="ECO:0000259" key="2">
    <source>
        <dbReference type="Pfam" id="PF13966"/>
    </source>
</evidence>
<evidence type="ECO:0000259" key="1">
    <source>
        <dbReference type="Pfam" id="PF13456"/>
    </source>
</evidence>
<dbReference type="InterPro" id="IPR052929">
    <property type="entry name" value="RNase_H-like_EbsB-rel"/>
</dbReference>
<dbReference type="Proteomes" id="UP001472677">
    <property type="component" value="Unassembled WGS sequence"/>
</dbReference>
<dbReference type="PANTHER" id="PTHR47074:SF61">
    <property type="entry name" value="RNASE H TYPE-1 DOMAIN-CONTAINING PROTEIN"/>
    <property type="match status" value="1"/>
</dbReference>
<dbReference type="CDD" id="cd06222">
    <property type="entry name" value="RNase_H_like"/>
    <property type="match status" value="1"/>
</dbReference>
<dbReference type="Pfam" id="PF13456">
    <property type="entry name" value="RVT_3"/>
    <property type="match status" value="1"/>
</dbReference>